<accession>A0A2S9GZD5</accession>
<dbReference type="EMBL" id="PUGF01000009">
    <property type="protein sequence ID" value="PRC93067.1"/>
    <property type="molecule type" value="Genomic_DNA"/>
</dbReference>
<dbReference type="Proteomes" id="UP000237839">
    <property type="component" value="Unassembled WGS sequence"/>
</dbReference>
<dbReference type="OrthoDB" id="91679at75682"/>
<name>A0A2S9GZD5_9BURK</name>
<comment type="caution">
    <text evidence="1">The sequence shown here is derived from an EMBL/GenBank/DDBJ whole genome shotgun (WGS) entry which is preliminary data.</text>
</comment>
<gene>
    <name evidence="1" type="ORF">S2091_2153</name>
</gene>
<organism evidence="1 2">
    <name type="scientific">Solimicrobium silvestre</name>
    <dbReference type="NCBI Taxonomy" id="2099400"/>
    <lineage>
        <taxon>Bacteria</taxon>
        <taxon>Pseudomonadati</taxon>
        <taxon>Pseudomonadota</taxon>
        <taxon>Betaproteobacteria</taxon>
        <taxon>Burkholderiales</taxon>
        <taxon>Oxalobacteraceae</taxon>
        <taxon>Solimicrobium</taxon>
    </lineage>
</organism>
<evidence type="ECO:0000313" key="1">
    <source>
        <dbReference type="EMBL" id="PRC93067.1"/>
    </source>
</evidence>
<sequence>MTTTDKAVVIYCDPGCDRSGYALSLARHYKKTAIIGGASCLEFSEFPSNALVLTSDDTIPSAIPFITAVNDMMKCATGHIKIKERES</sequence>
<evidence type="ECO:0000313" key="2">
    <source>
        <dbReference type="Proteomes" id="UP000237839"/>
    </source>
</evidence>
<reference evidence="1 2" key="1">
    <citation type="submission" date="2018-02" db="EMBL/GenBank/DDBJ databases">
        <title>Solimicrobium silvestre gen. nov., sp. nov., isolated from alpine forest soil.</title>
        <authorList>
            <person name="Margesin R."/>
            <person name="Albuquerque L."/>
            <person name="Zhang D.-C."/>
            <person name="Froufe H.J.C."/>
            <person name="Severino R."/>
            <person name="Roxo I."/>
            <person name="Egas C."/>
            <person name="Da Costa M.S."/>
        </authorList>
    </citation>
    <scope>NUCLEOTIDE SEQUENCE [LARGE SCALE GENOMIC DNA]</scope>
    <source>
        <strain evidence="1 2">S20-91</strain>
    </source>
</reference>
<protein>
    <submittedName>
        <fullName evidence="1">Uncharacterized protein</fullName>
    </submittedName>
</protein>
<dbReference type="AlphaFoldDB" id="A0A2S9GZD5"/>
<proteinExistence type="predicted"/>
<keyword evidence="2" id="KW-1185">Reference proteome</keyword>
<dbReference type="RefSeq" id="WP_105531808.1">
    <property type="nucleotide sequence ID" value="NZ_PUGF01000009.1"/>
</dbReference>